<evidence type="ECO:0000313" key="2">
    <source>
        <dbReference type="EMBL" id="CAD2193867.1"/>
    </source>
</evidence>
<protein>
    <submittedName>
        <fullName evidence="2">Uncharacterized protein</fullName>
    </submittedName>
</protein>
<sequence length="157" mass="17682">MDTRDRLKLDTWDQTGYPGPATTGYWEPVRIPGGRIPRTNGYQGPVNTGYWGPMDTRDRFKLDTWDQTGYPGPDTTGYWEPVRIPGDTRDRIQTGYWGPMDTRDRILGTSQDTGTGHNRILEPARIPGGRIPGTNGYSGPNTNRILGTKDTRDLFHL</sequence>
<feature type="region of interest" description="Disordered" evidence="1">
    <location>
        <begin position="108"/>
        <end position="150"/>
    </location>
</feature>
<proteinExistence type="predicted"/>
<accession>A0A6V7X4G6</accession>
<reference evidence="2 3" key="1">
    <citation type="submission" date="2020-08" db="EMBL/GenBank/DDBJ databases">
        <authorList>
            <person name="Koutsovoulos G."/>
            <person name="Danchin GJ E."/>
        </authorList>
    </citation>
    <scope>NUCLEOTIDE SEQUENCE [LARGE SCALE GENOMIC DNA]</scope>
</reference>
<comment type="caution">
    <text evidence="2">The sequence shown here is derived from an EMBL/GenBank/DDBJ whole genome shotgun (WGS) entry which is preliminary data.</text>
</comment>
<evidence type="ECO:0000313" key="3">
    <source>
        <dbReference type="Proteomes" id="UP000580250"/>
    </source>
</evidence>
<feature type="compositionally biased region" description="Polar residues" evidence="1">
    <location>
        <begin position="135"/>
        <end position="145"/>
    </location>
</feature>
<organism evidence="2 3">
    <name type="scientific">Meloidogyne enterolobii</name>
    <name type="common">Root-knot nematode worm</name>
    <name type="synonym">Meloidogyne mayaguensis</name>
    <dbReference type="NCBI Taxonomy" id="390850"/>
    <lineage>
        <taxon>Eukaryota</taxon>
        <taxon>Metazoa</taxon>
        <taxon>Ecdysozoa</taxon>
        <taxon>Nematoda</taxon>
        <taxon>Chromadorea</taxon>
        <taxon>Rhabditida</taxon>
        <taxon>Tylenchina</taxon>
        <taxon>Tylenchomorpha</taxon>
        <taxon>Tylenchoidea</taxon>
        <taxon>Meloidogynidae</taxon>
        <taxon>Meloidogyninae</taxon>
        <taxon>Meloidogyne</taxon>
    </lineage>
</organism>
<feature type="region of interest" description="Disordered" evidence="1">
    <location>
        <begin position="66"/>
        <end position="92"/>
    </location>
</feature>
<evidence type="ECO:0000256" key="1">
    <source>
        <dbReference type="SAM" id="MobiDB-lite"/>
    </source>
</evidence>
<dbReference type="Proteomes" id="UP000580250">
    <property type="component" value="Unassembled WGS sequence"/>
</dbReference>
<gene>
    <name evidence="2" type="ORF">MENT_LOCUS46844</name>
</gene>
<dbReference type="EMBL" id="CAJEWN010001063">
    <property type="protein sequence ID" value="CAD2193867.1"/>
    <property type="molecule type" value="Genomic_DNA"/>
</dbReference>
<dbReference type="AlphaFoldDB" id="A0A6V7X4G6"/>
<name>A0A6V7X4G6_MELEN</name>